<evidence type="ECO:0000256" key="1">
    <source>
        <dbReference type="ARBA" id="ARBA00022603"/>
    </source>
</evidence>
<evidence type="ECO:0000313" key="8">
    <source>
        <dbReference type="Proteomes" id="UP000321514"/>
    </source>
</evidence>
<dbReference type="InterPro" id="IPR029063">
    <property type="entry name" value="SAM-dependent_MTases_sf"/>
</dbReference>
<dbReference type="Pfam" id="PF13847">
    <property type="entry name" value="Methyltransf_31"/>
    <property type="match status" value="1"/>
</dbReference>
<evidence type="ECO:0000259" key="4">
    <source>
        <dbReference type="Pfam" id="PF13847"/>
    </source>
</evidence>
<evidence type="ECO:0000256" key="2">
    <source>
        <dbReference type="ARBA" id="ARBA00022679"/>
    </source>
</evidence>
<dbReference type="AlphaFoldDB" id="A0A511T900"/>
<keyword evidence="6" id="KW-0830">Ubiquinone</keyword>
<dbReference type="GO" id="GO:0008168">
    <property type="term" value="F:methyltransferase activity"/>
    <property type="evidence" value="ECO:0007669"/>
    <property type="project" value="UniProtKB-KW"/>
</dbReference>
<proteinExistence type="predicted"/>
<reference evidence="5 8" key="2">
    <citation type="submission" date="2019-07" db="EMBL/GenBank/DDBJ databases">
        <title>Whole genome shotgun sequence of Myxococcus fulvus NBRC 100333.</title>
        <authorList>
            <person name="Hosoyama A."/>
            <person name="Uohara A."/>
            <person name="Ohji S."/>
            <person name="Ichikawa N."/>
        </authorList>
    </citation>
    <scope>NUCLEOTIDE SEQUENCE [LARGE SCALE GENOMIC DNA]</scope>
    <source>
        <strain evidence="5 8">NBRC 100333</strain>
    </source>
</reference>
<reference evidence="6 7" key="1">
    <citation type="submission" date="2016-10" db="EMBL/GenBank/DDBJ databases">
        <authorList>
            <person name="Varghese N."/>
            <person name="Submissions S."/>
        </authorList>
    </citation>
    <scope>NUCLEOTIDE SEQUENCE [LARGE SCALE GENOMIC DNA]</scope>
    <source>
        <strain evidence="6 7">DSM 16525</strain>
    </source>
</reference>
<dbReference type="Proteomes" id="UP000183760">
    <property type="component" value="Unassembled WGS sequence"/>
</dbReference>
<dbReference type="InterPro" id="IPR025714">
    <property type="entry name" value="Methyltranfer_dom"/>
</dbReference>
<dbReference type="CDD" id="cd02440">
    <property type="entry name" value="AdoMet_MTases"/>
    <property type="match status" value="1"/>
</dbReference>
<dbReference type="Gene3D" id="3.40.50.150">
    <property type="entry name" value="Vaccinia Virus protein VP39"/>
    <property type="match status" value="1"/>
</dbReference>
<dbReference type="EMBL" id="BJXR01000040">
    <property type="protein sequence ID" value="GEN10651.1"/>
    <property type="molecule type" value="Genomic_DNA"/>
</dbReference>
<evidence type="ECO:0000256" key="3">
    <source>
        <dbReference type="ARBA" id="ARBA00022691"/>
    </source>
</evidence>
<comment type="caution">
    <text evidence="5">The sequence shown here is derived from an EMBL/GenBank/DDBJ whole genome shotgun (WGS) entry which is preliminary data.</text>
</comment>
<dbReference type="OrthoDB" id="9770485at2"/>
<protein>
    <submittedName>
        <fullName evidence="6">Ubiquinone/menaquinone biosynthesis C-methylase UbiE</fullName>
    </submittedName>
</protein>
<organism evidence="5 8">
    <name type="scientific">Myxococcus fulvus</name>
    <dbReference type="NCBI Taxonomy" id="33"/>
    <lineage>
        <taxon>Bacteria</taxon>
        <taxon>Pseudomonadati</taxon>
        <taxon>Myxococcota</taxon>
        <taxon>Myxococcia</taxon>
        <taxon>Myxococcales</taxon>
        <taxon>Cystobacterineae</taxon>
        <taxon>Myxococcaceae</taxon>
        <taxon>Myxococcus</taxon>
    </lineage>
</organism>
<name>A0A511T900_MYXFU</name>
<evidence type="ECO:0000313" key="7">
    <source>
        <dbReference type="Proteomes" id="UP000183760"/>
    </source>
</evidence>
<dbReference type="STRING" id="1334629.MFUL124B02_40130"/>
<dbReference type="GO" id="GO:0032259">
    <property type="term" value="P:methylation"/>
    <property type="evidence" value="ECO:0007669"/>
    <property type="project" value="UniProtKB-KW"/>
</dbReference>
<keyword evidence="7" id="KW-1185">Reference proteome</keyword>
<dbReference type="Proteomes" id="UP000321514">
    <property type="component" value="Unassembled WGS sequence"/>
</dbReference>
<feature type="domain" description="Methyltransferase" evidence="4">
    <location>
        <begin position="37"/>
        <end position="145"/>
    </location>
</feature>
<dbReference type="EMBL" id="FOIB01000012">
    <property type="protein sequence ID" value="SEU37998.1"/>
    <property type="molecule type" value="Genomic_DNA"/>
</dbReference>
<keyword evidence="3" id="KW-0949">S-adenosyl-L-methionine</keyword>
<gene>
    <name evidence="5" type="ORF">MFU01_56880</name>
    <name evidence="6" type="ORF">SAMN05443572_112299</name>
</gene>
<dbReference type="SUPFAM" id="SSF53335">
    <property type="entry name" value="S-adenosyl-L-methionine-dependent methyltransferases"/>
    <property type="match status" value="1"/>
</dbReference>
<evidence type="ECO:0000313" key="6">
    <source>
        <dbReference type="EMBL" id="SEU37998.1"/>
    </source>
</evidence>
<dbReference type="PANTHER" id="PTHR43464">
    <property type="entry name" value="METHYLTRANSFERASE"/>
    <property type="match status" value="1"/>
</dbReference>
<sequence>MSHYQLGHEDQELARLELQSRVYRPLTEALLRDAGLRPGMRVLDVGCGVGDVSFLIAELVGPKGKVVGIDSAERPLEWARQRALKQGLSQVEFIHAAMESFSSSQPFDAVVGRLVLAHQPDPLAFLRRMGEHLVPGGVLVCHEMDFSSCPMAHPSIPLFDRMHEWLLGLEKLLPLRIRMGQELVGLMRQAGFKVEGCRYEGPVGAHVEDDVEVLRVVTEGTRTLMPHVVRLGLATAAEMDIDTLEQRVRDEARASGGMFIPFMMGGAWTRRPAAT</sequence>
<keyword evidence="2" id="KW-0808">Transferase</keyword>
<keyword evidence="1" id="KW-0489">Methyltransferase</keyword>
<dbReference type="RefSeq" id="WP_074958284.1">
    <property type="nucleotide sequence ID" value="NZ_BJXR01000040.1"/>
</dbReference>
<evidence type="ECO:0000313" key="5">
    <source>
        <dbReference type="EMBL" id="GEN10651.1"/>
    </source>
</evidence>
<dbReference type="PANTHER" id="PTHR43464:SF19">
    <property type="entry name" value="UBIQUINONE BIOSYNTHESIS O-METHYLTRANSFERASE, MITOCHONDRIAL"/>
    <property type="match status" value="1"/>
</dbReference>
<accession>A0A511T900</accession>